<dbReference type="SUPFAM" id="SSF103473">
    <property type="entry name" value="MFS general substrate transporter"/>
    <property type="match status" value="1"/>
</dbReference>
<feature type="transmembrane region" description="Helical" evidence="7">
    <location>
        <begin position="142"/>
        <end position="163"/>
    </location>
</feature>
<reference evidence="9 10" key="1">
    <citation type="submission" date="2020-03" db="EMBL/GenBank/DDBJ databases">
        <title>Rahnella aceri sp. nov., isoated from traditional Jeju Makgeolli.</title>
        <authorList>
            <person name="Kim I.S."/>
            <person name="Jeon D."/>
        </authorList>
    </citation>
    <scope>NUCLEOTIDE SEQUENCE [LARGE SCALE GENOMIC DNA]</scope>
    <source>
        <strain evidence="9 10">Lac-M11</strain>
    </source>
</reference>
<dbReference type="GO" id="GO:0005886">
    <property type="term" value="C:plasma membrane"/>
    <property type="evidence" value="ECO:0007669"/>
    <property type="project" value="UniProtKB-SubCell"/>
</dbReference>
<dbReference type="PANTHER" id="PTHR23517:SF3">
    <property type="entry name" value="INTEGRAL MEMBRANE TRANSPORT PROTEIN"/>
    <property type="match status" value="1"/>
</dbReference>
<keyword evidence="4 7" id="KW-0812">Transmembrane</keyword>
<dbReference type="InterPro" id="IPR036259">
    <property type="entry name" value="MFS_trans_sf"/>
</dbReference>
<dbReference type="Proteomes" id="UP000476696">
    <property type="component" value="Unassembled WGS sequence"/>
</dbReference>
<comment type="caution">
    <text evidence="9">The sequence shown here is derived from an EMBL/GenBank/DDBJ whole genome shotgun (WGS) entry which is preliminary data.</text>
</comment>
<evidence type="ECO:0000256" key="1">
    <source>
        <dbReference type="ARBA" id="ARBA00004651"/>
    </source>
</evidence>
<dbReference type="InterPro" id="IPR020846">
    <property type="entry name" value="MFS_dom"/>
</dbReference>
<dbReference type="RefSeq" id="WP_165060384.1">
    <property type="nucleotide sequence ID" value="NZ_JAADJS010000003.1"/>
</dbReference>
<evidence type="ECO:0000256" key="5">
    <source>
        <dbReference type="ARBA" id="ARBA00022989"/>
    </source>
</evidence>
<feature type="transmembrane region" description="Helical" evidence="7">
    <location>
        <begin position="219"/>
        <end position="243"/>
    </location>
</feature>
<keyword evidence="3" id="KW-1003">Cell membrane</keyword>
<accession>A0A6M2B7S6</accession>
<dbReference type="InterPro" id="IPR050171">
    <property type="entry name" value="MFS_Transporters"/>
</dbReference>
<keyword evidence="6 7" id="KW-0472">Membrane</keyword>
<keyword evidence="2" id="KW-0813">Transport</keyword>
<gene>
    <name evidence="9" type="ORF">GW579_16765</name>
</gene>
<feature type="domain" description="Major facilitator superfamily (MFS) profile" evidence="8">
    <location>
        <begin position="14"/>
        <end position="397"/>
    </location>
</feature>
<proteinExistence type="predicted"/>
<evidence type="ECO:0000256" key="2">
    <source>
        <dbReference type="ARBA" id="ARBA00022448"/>
    </source>
</evidence>
<dbReference type="InterPro" id="IPR011701">
    <property type="entry name" value="MFS"/>
</dbReference>
<dbReference type="PROSITE" id="PS50850">
    <property type="entry name" value="MFS"/>
    <property type="match status" value="1"/>
</dbReference>
<organism evidence="9 10">
    <name type="scientific">Rahnella contaminans</name>
    <dbReference type="NCBI Taxonomy" id="2703882"/>
    <lineage>
        <taxon>Bacteria</taxon>
        <taxon>Pseudomonadati</taxon>
        <taxon>Pseudomonadota</taxon>
        <taxon>Gammaproteobacteria</taxon>
        <taxon>Enterobacterales</taxon>
        <taxon>Yersiniaceae</taxon>
        <taxon>Rahnella</taxon>
    </lineage>
</organism>
<feature type="transmembrane region" description="Helical" evidence="7">
    <location>
        <begin position="285"/>
        <end position="318"/>
    </location>
</feature>
<evidence type="ECO:0000256" key="7">
    <source>
        <dbReference type="SAM" id="Phobius"/>
    </source>
</evidence>
<feature type="transmembrane region" description="Helical" evidence="7">
    <location>
        <begin position="81"/>
        <end position="99"/>
    </location>
</feature>
<dbReference type="GO" id="GO:0022857">
    <property type="term" value="F:transmembrane transporter activity"/>
    <property type="evidence" value="ECO:0007669"/>
    <property type="project" value="InterPro"/>
</dbReference>
<dbReference type="AlphaFoldDB" id="A0A6M2B7S6"/>
<evidence type="ECO:0000256" key="4">
    <source>
        <dbReference type="ARBA" id="ARBA00022692"/>
    </source>
</evidence>
<evidence type="ECO:0000313" key="9">
    <source>
        <dbReference type="EMBL" id="NGX88732.1"/>
    </source>
</evidence>
<feature type="transmembrane region" description="Helical" evidence="7">
    <location>
        <begin position="255"/>
        <end position="273"/>
    </location>
</feature>
<feature type="transmembrane region" description="Helical" evidence="7">
    <location>
        <begin position="169"/>
        <end position="188"/>
    </location>
</feature>
<dbReference type="InterPro" id="IPR005829">
    <property type="entry name" value="Sugar_transporter_CS"/>
</dbReference>
<dbReference type="EMBL" id="JAADJS010000003">
    <property type="protein sequence ID" value="NGX88732.1"/>
    <property type="molecule type" value="Genomic_DNA"/>
</dbReference>
<comment type="subcellular location">
    <subcellularLocation>
        <location evidence="1">Cell membrane</location>
        <topology evidence="1">Multi-pass membrane protein</topology>
    </subcellularLocation>
</comment>
<dbReference type="PROSITE" id="PS00216">
    <property type="entry name" value="SUGAR_TRANSPORT_1"/>
    <property type="match status" value="1"/>
</dbReference>
<feature type="transmembrane region" description="Helical" evidence="7">
    <location>
        <begin position="46"/>
        <end position="69"/>
    </location>
</feature>
<sequence>MSKFFLPLFSFRRPQVLGFILYFLAGFADGLMVPFFPLWAQHTAAIPVGLIGLLFGCYAGGELIAAPFIGGIADRVGRRPVLILSATGVGLGFIALYFTHGVIEAALVLVVIGIFESVLHPTIYTLIADVTPAAEHRHQFSIARVCSYAGGISGPLLGAVIVQSSLGDVFMASGIALLCGAVLLILCLPETRKHGDEPDDEEEDEGFAALLPAFRDRRLAILLFWALLLGVSGSWVEAILPLYAHNQLGMSDTDVGLLFTFGAVLNTFGQITLTKLFSRRSPLFIVLSAGLTLILAFGVLLTSPNILALVVAVCFYSLSQMMVGPLMPAAVSQLAPVRLRATYMAALSVVSDLRDSVGPATGTALFAVAYTLPWMLGIPVVVVAALGLGISLSKRSKSSVQNSENV</sequence>
<feature type="transmembrane region" description="Helical" evidence="7">
    <location>
        <begin position="105"/>
        <end position="130"/>
    </location>
</feature>
<evidence type="ECO:0000256" key="3">
    <source>
        <dbReference type="ARBA" id="ARBA00022475"/>
    </source>
</evidence>
<keyword evidence="5 7" id="KW-1133">Transmembrane helix</keyword>
<evidence type="ECO:0000259" key="8">
    <source>
        <dbReference type="PROSITE" id="PS50850"/>
    </source>
</evidence>
<protein>
    <submittedName>
        <fullName evidence="9">MFS transporter</fullName>
    </submittedName>
</protein>
<evidence type="ECO:0000313" key="10">
    <source>
        <dbReference type="Proteomes" id="UP000476696"/>
    </source>
</evidence>
<dbReference type="Pfam" id="PF07690">
    <property type="entry name" value="MFS_1"/>
    <property type="match status" value="1"/>
</dbReference>
<feature type="transmembrane region" description="Helical" evidence="7">
    <location>
        <begin position="20"/>
        <end position="40"/>
    </location>
</feature>
<evidence type="ECO:0000256" key="6">
    <source>
        <dbReference type="ARBA" id="ARBA00023136"/>
    </source>
</evidence>
<keyword evidence="10" id="KW-1185">Reference proteome</keyword>
<dbReference type="Gene3D" id="1.20.1250.20">
    <property type="entry name" value="MFS general substrate transporter like domains"/>
    <property type="match status" value="1"/>
</dbReference>
<dbReference type="PANTHER" id="PTHR23517">
    <property type="entry name" value="RESISTANCE PROTEIN MDTM, PUTATIVE-RELATED-RELATED"/>
    <property type="match status" value="1"/>
</dbReference>
<name>A0A6M2B7S6_9GAMM</name>
<feature type="transmembrane region" description="Helical" evidence="7">
    <location>
        <begin position="364"/>
        <end position="388"/>
    </location>
</feature>